<keyword evidence="2" id="KW-0812">Transmembrane</keyword>
<feature type="transmembrane region" description="Helical" evidence="2">
    <location>
        <begin position="74"/>
        <end position="94"/>
    </location>
</feature>
<protein>
    <submittedName>
        <fullName evidence="3">Uncharacterized protein</fullName>
    </submittedName>
</protein>
<keyword evidence="2" id="KW-1133">Transmembrane helix</keyword>
<name>A0A8H6WFH6_MYCCL</name>
<dbReference type="OrthoDB" id="3248709at2759"/>
<keyword evidence="2" id="KW-0472">Membrane</keyword>
<dbReference type="AlphaFoldDB" id="A0A8H6WFH6"/>
<sequence>MKQTIADWQVLAARSRPSAQLHPRLKPGRSEALLRIRRNIWTLIVIALLSTLVPPLPSLPTALAVVLYRSPYTFYAYFCALEVGAVALLSLNILQSLFALKYPRAPIPPSPAPAKSKALRAVQATPQRTLKLSPNSSPQPQKSFSFSSSASMLQSSTSGYPPSPLSTPSRVIQYTMAPGSSTNSLMSSSGSTINTPSPILSSYHGKHNGDYLARSFDGVYLSELRQPESDDEE</sequence>
<keyword evidence="4" id="KW-1185">Reference proteome</keyword>
<accession>A0A8H6WFH6</accession>
<organism evidence="3 4">
    <name type="scientific">Mycena chlorophos</name>
    <name type="common">Agaric fungus</name>
    <name type="synonym">Agaricus chlorophos</name>
    <dbReference type="NCBI Taxonomy" id="658473"/>
    <lineage>
        <taxon>Eukaryota</taxon>
        <taxon>Fungi</taxon>
        <taxon>Dikarya</taxon>
        <taxon>Basidiomycota</taxon>
        <taxon>Agaricomycotina</taxon>
        <taxon>Agaricomycetes</taxon>
        <taxon>Agaricomycetidae</taxon>
        <taxon>Agaricales</taxon>
        <taxon>Marasmiineae</taxon>
        <taxon>Mycenaceae</taxon>
        <taxon>Mycena</taxon>
    </lineage>
</organism>
<evidence type="ECO:0000256" key="1">
    <source>
        <dbReference type="SAM" id="MobiDB-lite"/>
    </source>
</evidence>
<gene>
    <name evidence="3" type="ORF">HMN09_00411500</name>
</gene>
<comment type="caution">
    <text evidence="3">The sequence shown here is derived from an EMBL/GenBank/DDBJ whole genome shotgun (WGS) entry which is preliminary data.</text>
</comment>
<feature type="transmembrane region" description="Helical" evidence="2">
    <location>
        <begin position="40"/>
        <end position="68"/>
    </location>
</feature>
<feature type="compositionally biased region" description="Low complexity" evidence="1">
    <location>
        <begin position="180"/>
        <end position="191"/>
    </location>
</feature>
<evidence type="ECO:0000313" key="4">
    <source>
        <dbReference type="Proteomes" id="UP000613580"/>
    </source>
</evidence>
<reference evidence="3" key="1">
    <citation type="submission" date="2020-05" db="EMBL/GenBank/DDBJ databases">
        <title>Mycena genomes resolve the evolution of fungal bioluminescence.</title>
        <authorList>
            <person name="Tsai I.J."/>
        </authorList>
    </citation>
    <scope>NUCLEOTIDE SEQUENCE</scope>
    <source>
        <strain evidence="3">110903Hualien_Pintung</strain>
    </source>
</reference>
<dbReference type="EMBL" id="JACAZE010000005">
    <property type="protein sequence ID" value="KAF7316784.1"/>
    <property type="molecule type" value="Genomic_DNA"/>
</dbReference>
<evidence type="ECO:0000256" key="2">
    <source>
        <dbReference type="SAM" id="Phobius"/>
    </source>
</evidence>
<proteinExistence type="predicted"/>
<feature type="region of interest" description="Disordered" evidence="1">
    <location>
        <begin position="178"/>
        <end position="207"/>
    </location>
</feature>
<evidence type="ECO:0000313" key="3">
    <source>
        <dbReference type="EMBL" id="KAF7316784.1"/>
    </source>
</evidence>
<dbReference type="Proteomes" id="UP000613580">
    <property type="component" value="Unassembled WGS sequence"/>
</dbReference>